<name>A0ABT3PS91_9BACT</name>
<dbReference type="RefSeq" id="WP_265767534.1">
    <property type="nucleotide sequence ID" value="NZ_JAGGJA010000016.1"/>
</dbReference>
<comment type="caution">
    <text evidence="1">The sequence shown here is derived from an EMBL/GenBank/DDBJ whole genome shotgun (WGS) entry which is preliminary data.</text>
</comment>
<evidence type="ECO:0000313" key="2">
    <source>
        <dbReference type="Proteomes" id="UP001207918"/>
    </source>
</evidence>
<keyword evidence="2" id="KW-1185">Reference proteome</keyword>
<sequence length="132" mass="14557">MISQGLRLTFSREVWRGLALLPGNDPSHLSLFFVFHFLDGQIPKYRDQASWNSKTHRLVDSSGACRAATSGKNGNSSWRTGIQTTIRSAPRCSPATQHLHNPEAGGNNAFKALVQKQNKLSLRARRGASNVE</sequence>
<accession>A0ABT3PS91</accession>
<organism evidence="1 2">
    <name type="scientific">Fodinibius salsisoli</name>
    <dbReference type="NCBI Taxonomy" id="2820877"/>
    <lineage>
        <taxon>Bacteria</taxon>
        <taxon>Pseudomonadati</taxon>
        <taxon>Balneolota</taxon>
        <taxon>Balneolia</taxon>
        <taxon>Balneolales</taxon>
        <taxon>Balneolaceae</taxon>
        <taxon>Fodinibius</taxon>
    </lineage>
</organism>
<dbReference type="Proteomes" id="UP001207918">
    <property type="component" value="Unassembled WGS sequence"/>
</dbReference>
<proteinExistence type="predicted"/>
<dbReference type="EMBL" id="JAGGJA010000016">
    <property type="protein sequence ID" value="MCW9708727.1"/>
    <property type="molecule type" value="Genomic_DNA"/>
</dbReference>
<gene>
    <name evidence="1" type="ORF">J6I44_17845</name>
</gene>
<reference evidence="1 2" key="1">
    <citation type="submission" date="2021-03" db="EMBL/GenBank/DDBJ databases">
        <title>Aliifodinibius sp. nov., a new bacterium isolated from saline soil.</title>
        <authorList>
            <person name="Galisteo C."/>
            <person name="De La Haba R."/>
            <person name="Sanchez-Porro C."/>
            <person name="Ventosa A."/>
        </authorList>
    </citation>
    <scope>NUCLEOTIDE SEQUENCE [LARGE SCALE GENOMIC DNA]</scope>
    <source>
        <strain evidence="1 2">1BSP15-2V2</strain>
    </source>
</reference>
<evidence type="ECO:0000313" key="1">
    <source>
        <dbReference type="EMBL" id="MCW9708727.1"/>
    </source>
</evidence>
<protein>
    <submittedName>
        <fullName evidence="1">Uncharacterized protein</fullName>
    </submittedName>
</protein>